<dbReference type="Proteomes" id="UP001187471">
    <property type="component" value="Unassembled WGS sequence"/>
</dbReference>
<evidence type="ECO:0000256" key="1">
    <source>
        <dbReference type="ARBA" id="ARBA00009748"/>
    </source>
</evidence>
<name>A0AA88UNI5_9ASTE</name>
<proteinExistence type="inferred from homology"/>
<protein>
    <submittedName>
        <fullName evidence="2">Uncharacterized protein</fullName>
    </submittedName>
</protein>
<evidence type="ECO:0000313" key="2">
    <source>
        <dbReference type="EMBL" id="KAK2981827.1"/>
    </source>
</evidence>
<organism evidence="2 3">
    <name type="scientific">Escallonia rubra</name>
    <dbReference type="NCBI Taxonomy" id="112253"/>
    <lineage>
        <taxon>Eukaryota</taxon>
        <taxon>Viridiplantae</taxon>
        <taxon>Streptophyta</taxon>
        <taxon>Embryophyta</taxon>
        <taxon>Tracheophyta</taxon>
        <taxon>Spermatophyta</taxon>
        <taxon>Magnoliopsida</taxon>
        <taxon>eudicotyledons</taxon>
        <taxon>Gunneridae</taxon>
        <taxon>Pentapetalae</taxon>
        <taxon>asterids</taxon>
        <taxon>campanulids</taxon>
        <taxon>Escalloniales</taxon>
        <taxon>Escalloniaceae</taxon>
        <taxon>Escallonia</taxon>
    </lineage>
</organism>
<accession>A0AA88UNI5</accession>
<keyword evidence="3" id="KW-1185">Reference proteome</keyword>
<comment type="similarity">
    <text evidence="1">Belongs to the plant LTP family.</text>
</comment>
<dbReference type="InterPro" id="IPR036312">
    <property type="entry name" value="Bifun_inhib/LTP/seed_sf"/>
</dbReference>
<dbReference type="AlphaFoldDB" id="A0AA88UNI5"/>
<dbReference type="InterPro" id="IPR000528">
    <property type="entry name" value="Plant_nsLTP"/>
</dbReference>
<sequence>MLKVACVEVKCMVVTAPYAKAVLSCGAVANRVIPCLGYQRTGGSVPLLCCAGVESLARVQLWNKLDAALESRLR</sequence>
<evidence type="ECO:0000313" key="3">
    <source>
        <dbReference type="Proteomes" id="UP001187471"/>
    </source>
</evidence>
<dbReference type="EMBL" id="JAVXUO010001488">
    <property type="protein sequence ID" value="KAK2981827.1"/>
    <property type="molecule type" value="Genomic_DNA"/>
</dbReference>
<dbReference type="PRINTS" id="PR00382">
    <property type="entry name" value="LIPIDTRNSFER"/>
</dbReference>
<dbReference type="GO" id="GO:0006869">
    <property type="term" value="P:lipid transport"/>
    <property type="evidence" value="ECO:0007669"/>
    <property type="project" value="InterPro"/>
</dbReference>
<dbReference type="SUPFAM" id="SSF47699">
    <property type="entry name" value="Bifunctional inhibitor/lipid-transfer protein/seed storage 2S albumin"/>
    <property type="match status" value="1"/>
</dbReference>
<reference evidence="2" key="1">
    <citation type="submission" date="2022-12" db="EMBL/GenBank/DDBJ databases">
        <title>Draft genome assemblies for two species of Escallonia (Escalloniales).</title>
        <authorList>
            <person name="Chanderbali A."/>
            <person name="Dervinis C."/>
            <person name="Anghel I."/>
            <person name="Soltis D."/>
            <person name="Soltis P."/>
            <person name="Zapata F."/>
        </authorList>
    </citation>
    <scope>NUCLEOTIDE SEQUENCE</scope>
    <source>
        <strain evidence="2">UCBG92.1500</strain>
        <tissue evidence="2">Leaf</tissue>
    </source>
</reference>
<gene>
    <name evidence="2" type="ORF">RJ640_010344</name>
</gene>
<comment type="caution">
    <text evidence="2">The sequence shown here is derived from an EMBL/GenBank/DDBJ whole genome shotgun (WGS) entry which is preliminary data.</text>
</comment>
<dbReference type="Gene3D" id="1.10.110.10">
    <property type="entry name" value="Plant lipid-transfer and hydrophobic proteins"/>
    <property type="match status" value="1"/>
</dbReference>
<dbReference type="GO" id="GO:0008289">
    <property type="term" value="F:lipid binding"/>
    <property type="evidence" value="ECO:0007669"/>
    <property type="project" value="InterPro"/>
</dbReference>